<evidence type="ECO:0000313" key="10">
    <source>
        <dbReference type="EMBL" id="KAF3855156.1"/>
    </source>
</evidence>
<feature type="compositionally biased region" description="Basic and acidic residues" evidence="8">
    <location>
        <begin position="13"/>
        <end position="22"/>
    </location>
</feature>
<comment type="similarity">
    <text evidence="2">Belongs to the sorting nexin family.</text>
</comment>
<evidence type="ECO:0000259" key="9">
    <source>
        <dbReference type="PROSITE" id="PS50195"/>
    </source>
</evidence>
<gene>
    <name evidence="10" type="ORF">F7725_023211</name>
</gene>
<evidence type="ECO:0000256" key="8">
    <source>
        <dbReference type="SAM" id="MobiDB-lite"/>
    </source>
</evidence>
<dbReference type="CDD" id="cd06880">
    <property type="entry name" value="PX_SNX22"/>
    <property type="match status" value="1"/>
</dbReference>
<evidence type="ECO:0000256" key="6">
    <source>
        <dbReference type="ARBA" id="ARBA00023136"/>
    </source>
</evidence>
<dbReference type="EMBL" id="JAAKFY010000007">
    <property type="protein sequence ID" value="KAF3855156.1"/>
    <property type="molecule type" value="Genomic_DNA"/>
</dbReference>
<dbReference type="AlphaFoldDB" id="A0A7J5Z0I0"/>
<sequence>MNAPSGCCGGGAQEEHWRDTQHTHTQAGRQTDRQAESLFVLFLSRKNPSGVTFQLQEVTRTQLIIPMVWQEEFPMIEVSIPSMEREVDEAGKSRKLFRVEVLFNGRKHYVLRRSSEFQTLHRKLRKIIHTPDLPSKRNPHLRTKPLEQRRQELEDYIQDIIYQNDDVPQVLLDFLHLKHFHTGMKVSSMESLDELDSQDYNYPLQNQRVLGFYKDPYLSERTSDLPDVVVDGVLQGFYPRDVRVSFTAPVLTEPDPSASLDA</sequence>
<accession>A0A7J5Z0I0</accession>
<evidence type="ECO:0000256" key="7">
    <source>
        <dbReference type="ARBA" id="ARBA00023329"/>
    </source>
</evidence>
<name>A0A7J5Z0I0_DISMA</name>
<comment type="subcellular location">
    <subcellularLocation>
        <location evidence="1">Cytoplasmic vesicle membrane</location>
        <topology evidence="1">Peripheral membrane protein</topology>
        <orientation evidence="1">Cytoplasmic side</orientation>
    </subcellularLocation>
</comment>
<keyword evidence="4" id="KW-0653">Protein transport</keyword>
<dbReference type="Gene3D" id="3.30.1520.10">
    <property type="entry name" value="Phox-like domain"/>
    <property type="match status" value="1"/>
</dbReference>
<comment type="caution">
    <text evidence="10">The sequence shown here is derived from an EMBL/GenBank/DDBJ whole genome shotgun (WGS) entry which is preliminary data.</text>
</comment>
<organism evidence="10 11">
    <name type="scientific">Dissostichus mawsoni</name>
    <name type="common">Antarctic cod</name>
    <dbReference type="NCBI Taxonomy" id="36200"/>
    <lineage>
        <taxon>Eukaryota</taxon>
        <taxon>Metazoa</taxon>
        <taxon>Chordata</taxon>
        <taxon>Craniata</taxon>
        <taxon>Vertebrata</taxon>
        <taxon>Euteleostomi</taxon>
        <taxon>Actinopterygii</taxon>
        <taxon>Neopterygii</taxon>
        <taxon>Teleostei</taxon>
        <taxon>Neoteleostei</taxon>
        <taxon>Acanthomorphata</taxon>
        <taxon>Eupercaria</taxon>
        <taxon>Perciformes</taxon>
        <taxon>Notothenioidei</taxon>
        <taxon>Nototheniidae</taxon>
        <taxon>Dissostichus</taxon>
    </lineage>
</organism>
<evidence type="ECO:0000256" key="3">
    <source>
        <dbReference type="ARBA" id="ARBA00022448"/>
    </source>
</evidence>
<keyword evidence="6" id="KW-0472">Membrane</keyword>
<dbReference type="PANTHER" id="PTHR15813">
    <property type="entry name" value="SORTING NEXIN-22 AND 24"/>
    <property type="match status" value="1"/>
</dbReference>
<dbReference type="Pfam" id="PF00787">
    <property type="entry name" value="PX"/>
    <property type="match status" value="1"/>
</dbReference>
<dbReference type="GO" id="GO:0030659">
    <property type="term" value="C:cytoplasmic vesicle membrane"/>
    <property type="evidence" value="ECO:0007669"/>
    <property type="project" value="UniProtKB-SubCell"/>
</dbReference>
<keyword evidence="5" id="KW-0446">Lipid-binding</keyword>
<dbReference type="InterPro" id="IPR052467">
    <property type="entry name" value="Sorting_nexin_PX-domain"/>
</dbReference>
<keyword evidence="11" id="KW-1185">Reference proteome</keyword>
<dbReference type="GO" id="GO:1901981">
    <property type="term" value="F:phosphatidylinositol phosphate binding"/>
    <property type="evidence" value="ECO:0007669"/>
    <property type="project" value="TreeGrafter"/>
</dbReference>
<dbReference type="Proteomes" id="UP000518266">
    <property type="component" value="Unassembled WGS sequence"/>
</dbReference>
<evidence type="ECO:0000256" key="1">
    <source>
        <dbReference type="ARBA" id="ARBA00004180"/>
    </source>
</evidence>
<dbReference type="OrthoDB" id="93876at2759"/>
<keyword evidence="3" id="KW-0813">Transport</keyword>
<feature type="domain" description="PX" evidence="9">
    <location>
        <begin position="75"/>
        <end position="187"/>
    </location>
</feature>
<protein>
    <recommendedName>
        <fullName evidence="9">PX domain-containing protein</fullName>
    </recommendedName>
</protein>
<dbReference type="GO" id="GO:0015031">
    <property type="term" value="P:protein transport"/>
    <property type="evidence" value="ECO:0007669"/>
    <property type="project" value="UniProtKB-KW"/>
</dbReference>
<dbReference type="PANTHER" id="PTHR15813:SF8">
    <property type="entry name" value="SORTING NEXIN-22"/>
    <property type="match status" value="1"/>
</dbReference>
<reference evidence="10 11" key="1">
    <citation type="submission" date="2020-03" db="EMBL/GenBank/DDBJ databases">
        <title>Dissostichus mawsoni Genome sequencing and assembly.</title>
        <authorList>
            <person name="Park H."/>
        </authorList>
    </citation>
    <scope>NUCLEOTIDE SEQUENCE [LARGE SCALE GENOMIC DNA]</scope>
    <source>
        <strain evidence="10">DM0001</strain>
        <tissue evidence="10">Muscle</tissue>
    </source>
</reference>
<evidence type="ECO:0000256" key="4">
    <source>
        <dbReference type="ARBA" id="ARBA00022927"/>
    </source>
</evidence>
<dbReference type="InterPro" id="IPR036871">
    <property type="entry name" value="PX_dom_sf"/>
</dbReference>
<dbReference type="InterPro" id="IPR001683">
    <property type="entry name" value="PX_dom"/>
</dbReference>
<keyword evidence="7" id="KW-0968">Cytoplasmic vesicle</keyword>
<dbReference type="SUPFAM" id="SSF64268">
    <property type="entry name" value="PX domain"/>
    <property type="match status" value="1"/>
</dbReference>
<evidence type="ECO:0000256" key="5">
    <source>
        <dbReference type="ARBA" id="ARBA00023121"/>
    </source>
</evidence>
<proteinExistence type="inferred from homology"/>
<dbReference type="PROSITE" id="PS50195">
    <property type="entry name" value="PX"/>
    <property type="match status" value="1"/>
</dbReference>
<evidence type="ECO:0000313" key="11">
    <source>
        <dbReference type="Proteomes" id="UP000518266"/>
    </source>
</evidence>
<evidence type="ECO:0000256" key="2">
    <source>
        <dbReference type="ARBA" id="ARBA00010883"/>
    </source>
</evidence>
<feature type="region of interest" description="Disordered" evidence="8">
    <location>
        <begin position="1"/>
        <end position="31"/>
    </location>
</feature>